<evidence type="ECO:0000313" key="2">
    <source>
        <dbReference type="Proteomes" id="UP000616499"/>
    </source>
</evidence>
<proteinExistence type="predicted"/>
<evidence type="ECO:0000313" key="1">
    <source>
        <dbReference type="EMBL" id="GGM31722.1"/>
    </source>
</evidence>
<gene>
    <name evidence="1" type="ORF">GCM10009425_47910</name>
</gene>
<name>A0ABQ2H3E2_9PSED</name>
<keyword evidence="2" id="KW-1185">Reference proteome</keyword>
<dbReference type="EMBL" id="BMNW01000026">
    <property type="protein sequence ID" value="GGM31722.1"/>
    <property type="molecule type" value="Genomic_DNA"/>
</dbReference>
<accession>A0ABQ2H3E2</accession>
<comment type="caution">
    <text evidence="1">The sequence shown here is derived from an EMBL/GenBank/DDBJ whole genome shotgun (WGS) entry which is preliminary data.</text>
</comment>
<organism evidence="1 2">
    <name type="scientific">Pseudomonas asuensis</name>
    <dbReference type="NCBI Taxonomy" id="1825787"/>
    <lineage>
        <taxon>Bacteria</taxon>
        <taxon>Pseudomonadati</taxon>
        <taxon>Pseudomonadota</taxon>
        <taxon>Gammaproteobacteria</taxon>
        <taxon>Pseudomonadales</taxon>
        <taxon>Pseudomonadaceae</taxon>
        <taxon>Pseudomonas</taxon>
    </lineage>
</organism>
<protein>
    <submittedName>
        <fullName evidence="1">Uncharacterized protein</fullName>
    </submittedName>
</protein>
<sequence length="332" mass="37644">MVNQLLTLEPEELKNIKSEVHGQGSSEIQCHTYLKTLKKNGKDKTFEVCVKAKKNRDASKYVDSVEVYTVPKKRDEEKSLHIFRRFHEPKKTLIDLPMELQKIIVEEAYFKGEEEETNLALLASSRQTREVTSASLHESIDSGASPVAKFIEDNKKRWSAEKLSDKKIQGEVDDFKKRALLEKHGSHIKSTFGDAVYATHKNKFLALPPTGMKFVATHLHLLNGAYTPTSLINLASLSAEKRDFVKKYQSRFLIEAEYGRGVVKNGDYINWLASRCDSPEKLKTLLKNFPNQNSNSPFAVSKVYGPFKKPFGEEGPIPPAHLVHTPDQLPLY</sequence>
<dbReference type="Proteomes" id="UP000616499">
    <property type="component" value="Unassembled WGS sequence"/>
</dbReference>
<reference evidence="2" key="1">
    <citation type="journal article" date="2019" name="Int. J. Syst. Evol. Microbiol.">
        <title>The Global Catalogue of Microorganisms (GCM) 10K type strain sequencing project: providing services to taxonomists for standard genome sequencing and annotation.</title>
        <authorList>
            <consortium name="The Broad Institute Genomics Platform"/>
            <consortium name="The Broad Institute Genome Sequencing Center for Infectious Disease"/>
            <person name="Wu L."/>
            <person name="Ma J."/>
        </authorList>
    </citation>
    <scope>NUCLEOTIDE SEQUENCE [LARGE SCALE GENOMIC DNA]</scope>
    <source>
        <strain evidence="2">JCM 13501</strain>
    </source>
</reference>